<proteinExistence type="predicted"/>
<dbReference type="Gramene" id="PAN12885">
    <property type="protein sequence ID" value="PAN12885"/>
    <property type="gene ID" value="PAHAL_2G298000"/>
</dbReference>
<accession>A0A2S3H0F5</accession>
<dbReference type="AlphaFoldDB" id="A0A2S3H0F5"/>
<feature type="region of interest" description="Disordered" evidence="1">
    <location>
        <begin position="23"/>
        <end position="50"/>
    </location>
</feature>
<dbReference type="EMBL" id="CM008047">
    <property type="protein sequence ID" value="PAN12885.1"/>
    <property type="molecule type" value="Genomic_DNA"/>
</dbReference>
<feature type="compositionally biased region" description="Polar residues" evidence="1">
    <location>
        <begin position="35"/>
        <end position="49"/>
    </location>
</feature>
<organism evidence="2">
    <name type="scientific">Panicum hallii</name>
    <dbReference type="NCBI Taxonomy" id="206008"/>
    <lineage>
        <taxon>Eukaryota</taxon>
        <taxon>Viridiplantae</taxon>
        <taxon>Streptophyta</taxon>
        <taxon>Embryophyta</taxon>
        <taxon>Tracheophyta</taxon>
        <taxon>Spermatophyta</taxon>
        <taxon>Magnoliopsida</taxon>
        <taxon>Liliopsida</taxon>
        <taxon>Poales</taxon>
        <taxon>Poaceae</taxon>
        <taxon>PACMAD clade</taxon>
        <taxon>Panicoideae</taxon>
        <taxon>Panicodae</taxon>
        <taxon>Paniceae</taxon>
        <taxon>Panicinae</taxon>
        <taxon>Panicum</taxon>
        <taxon>Panicum sect. Panicum</taxon>
    </lineage>
</organism>
<dbReference type="Proteomes" id="UP000243499">
    <property type="component" value="Chromosome 2"/>
</dbReference>
<evidence type="ECO:0000256" key="1">
    <source>
        <dbReference type="SAM" id="MobiDB-lite"/>
    </source>
</evidence>
<sequence length="93" mass="10193">MLKDQQLLAKQMEVTGNAVAQLSINQHSVHDEDPPSSTSSVSTKDQQFRQPRPRVHLIDVLLVVGVGVLLKGFSGNRKHSTQAVVSEVCRSEC</sequence>
<evidence type="ECO:0000313" key="2">
    <source>
        <dbReference type="EMBL" id="PAN12885.1"/>
    </source>
</evidence>
<reference evidence="2" key="1">
    <citation type="submission" date="2018-04" db="EMBL/GenBank/DDBJ databases">
        <title>WGS assembly of Panicum hallii.</title>
        <authorList>
            <person name="Lovell J."/>
            <person name="Jenkins J."/>
            <person name="Lowry D."/>
            <person name="Mamidi S."/>
            <person name="Sreedasyam A."/>
            <person name="Weng X."/>
            <person name="Barry K."/>
            <person name="Bonette J."/>
            <person name="Campitelli B."/>
            <person name="Daum C."/>
            <person name="Gordon S."/>
            <person name="Gould B."/>
            <person name="Lipzen A."/>
            <person name="Macqueen A."/>
            <person name="Palacio-Mejia J."/>
            <person name="Plott C."/>
            <person name="Shakirov E."/>
            <person name="Shu S."/>
            <person name="Yoshinaga Y."/>
            <person name="Zane M."/>
            <person name="Rokhsar D."/>
            <person name="Grimwood J."/>
            <person name="Schmutz J."/>
            <person name="Juenger T."/>
        </authorList>
    </citation>
    <scope>NUCLEOTIDE SEQUENCE [LARGE SCALE GENOMIC DNA]</scope>
    <source>
        <strain evidence="2">FIL2</strain>
    </source>
</reference>
<gene>
    <name evidence="2" type="ORF">PAHAL_2G298000</name>
</gene>
<protein>
    <submittedName>
        <fullName evidence="2">Uncharacterized protein</fullName>
    </submittedName>
</protein>
<name>A0A2S3H0F5_9POAL</name>